<gene>
    <name evidence="1" type="ORF">GCM10023171_16300</name>
</gene>
<reference evidence="2" key="1">
    <citation type="journal article" date="2019" name="Int. J. Syst. Evol. Microbiol.">
        <title>The Global Catalogue of Microorganisms (GCM) 10K type strain sequencing project: providing services to taxonomists for standard genome sequencing and annotation.</title>
        <authorList>
            <consortium name="The Broad Institute Genomics Platform"/>
            <consortium name="The Broad Institute Genome Sequencing Center for Infectious Disease"/>
            <person name="Wu L."/>
            <person name="Ma J."/>
        </authorList>
    </citation>
    <scope>NUCLEOTIDE SEQUENCE [LARGE SCALE GENOMIC DNA]</scope>
    <source>
        <strain evidence="2">JCM 17839</strain>
    </source>
</reference>
<organism evidence="1 2">
    <name type="scientific">Microbacterium panaciterrae</name>
    <dbReference type="NCBI Taxonomy" id="985759"/>
    <lineage>
        <taxon>Bacteria</taxon>
        <taxon>Bacillati</taxon>
        <taxon>Actinomycetota</taxon>
        <taxon>Actinomycetes</taxon>
        <taxon>Micrococcales</taxon>
        <taxon>Microbacteriaceae</taxon>
        <taxon>Microbacterium</taxon>
    </lineage>
</organism>
<name>A0ABP8PCK1_9MICO</name>
<evidence type="ECO:0000313" key="1">
    <source>
        <dbReference type="EMBL" id="GAA4483984.1"/>
    </source>
</evidence>
<dbReference type="EMBL" id="BAABGP010000010">
    <property type="protein sequence ID" value="GAA4483984.1"/>
    <property type="molecule type" value="Genomic_DNA"/>
</dbReference>
<protein>
    <submittedName>
        <fullName evidence="1">Uncharacterized protein</fullName>
    </submittedName>
</protein>
<sequence>MSTAICTITTEFHPETNAKLRLVTYTGDETGDGQPFTEWQVISGGVCVARLTAAQIKTAMRVTLSSEEPVR</sequence>
<comment type="caution">
    <text evidence="1">The sequence shown here is derived from an EMBL/GenBank/DDBJ whole genome shotgun (WGS) entry which is preliminary data.</text>
</comment>
<evidence type="ECO:0000313" key="2">
    <source>
        <dbReference type="Proteomes" id="UP001500731"/>
    </source>
</evidence>
<dbReference type="Proteomes" id="UP001500731">
    <property type="component" value="Unassembled WGS sequence"/>
</dbReference>
<dbReference type="RefSeq" id="WP_345185976.1">
    <property type="nucleotide sequence ID" value="NZ_BAABGP010000010.1"/>
</dbReference>
<proteinExistence type="predicted"/>
<accession>A0ABP8PCK1</accession>
<keyword evidence="2" id="KW-1185">Reference proteome</keyword>